<proteinExistence type="predicted"/>
<organism evidence="2 3">
    <name type="scientific">Handroanthus impetiginosus</name>
    <dbReference type="NCBI Taxonomy" id="429701"/>
    <lineage>
        <taxon>Eukaryota</taxon>
        <taxon>Viridiplantae</taxon>
        <taxon>Streptophyta</taxon>
        <taxon>Embryophyta</taxon>
        <taxon>Tracheophyta</taxon>
        <taxon>Spermatophyta</taxon>
        <taxon>Magnoliopsida</taxon>
        <taxon>eudicotyledons</taxon>
        <taxon>Gunneridae</taxon>
        <taxon>Pentapetalae</taxon>
        <taxon>asterids</taxon>
        <taxon>lamiids</taxon>
        <taxon>Lamiales</taxon>
        <taxon>Bignoniaceae</taxon>
        <taxon>Crescentiina</taxon>
        <taxon>Tabebuia alliance</taxon>
        <taxon>Handroanthus</taxon>
    </lineage>
</organism>
<dbReference type="Pfam" id="PF13976">
    <property type="entry name" value="gag_pre-integrs"/>
    <property type="match status" value="1"/>
</dbReference>
<dbReference type="PANTHER" id="PTHR34222">
    <property type="entry name" value="GAG_PRE-INTEGRS DOMAIN-CONTAINING PROTEIN"/>
    <property type="match status" value="1"/>
</dbReference>
<dbReference type="AlphaFoldDB" id="A0A2G9GX02"/>
<comment type="caution">
    <text evidence="2">The sequence shown here is derived from an EMBL/GenBank/DDBJ whole genome shotgun (WGS) entry which is preliminary data.</text>
</comment>
<dbReference type="InterPro" id="IPR025724">
    <property type="entry name" value="GAG-pre-integrase_dom"/>
</dbReference>
<evidence type="ECO:0000313" key="3">
    <source>
        <dbReference type="Proteomes" id="UP000231279"/>
    </source>
</evidence>
<accession>A0A2G9GX02</accession>
<dbReference type="Proteomes" id="UP000231279">
    <property type="component" value="Unassembled WGS sequence"/>
</dbReference>
<protein>
    <recommendedName>
        <fullName evidence="1">GAG-pre-integrase domain-containing protein</fullName>
    </recommendedName>
</protein>
<dbReference type="OrthoDB" id="1428254at2759"/>
<sequence length="186" mass="21325">MNSYVSEAQSAVEELKLFLEVDTVEEIKTKLNNLYLVLVLQGLYSDFDHVRDQILTSHAVPSMENLFTRLLHVPLHRQGSRPQCRYCKRIGHTEETCYSLHGSPQKSINVFKIETMNSKFFNDEYQDYLQLKAAQQPQTSTITIAHNSTSISQFGHPSLSKLHKMVPNFNKIKVLNCESCQLGKHV</sequence>
<name>A0A2G9GX02_9LAMI</name>
<evidence type="ECO:0000313" key="2">
    <source>
        <dbReference type="EMBL" id="PIN09540.1"/>
    </source>
</evidence>
<evidence type="ECO:0000259" key="1">
    <source>
        <dbReference type="Pfam" id="PF13976"/>
    </source>
</evidence>
<dbReference type="PANTHER" id="PTHR34222:SF95">
    <property type="entry name" value="RRNA 2'-O-METHYLTRANSFERASE FIBRILLARIN-LIKE ISOFORM X1"/>
    <property type="match status" value="1"/>
</dbReference>
<gene>
    <name evidence="2" type="ORF">CDL12_17878</name>
</gene>
<keyword evidence="3" id="KW-1185">Reference proteome</keyword>
<feature type="domain" description="GAG-pre-integrase" evidence="1">
    <location>
        <begin position="152"/>
        <end position="185"/>
    </location>
</feature>
<reference evidence="3" key="1">
    <citation type="journal article" date="2018" name="Gigascience">
        <title>Genome assembly of the Pink Ipe (Handroanthus impetiginosus, Bignoniaceae), a highly valued, ecologically keystone Neotropical timber forest tree.</title>
        <authorList>
            <person name="Silva-Junior O.B."/>
            <person name="Grattapaglia D."/>
            <person name="Novaes E."/>
            <person name="Collevatti R.G."/>
        </authorList>
    </citation>
    <scope>NUCLEOTIDE SEQUENCE [LARGE SCALE GENOMIC DNA]</scope>
    <source>
        <strain evidence="3">cv. UFG-1</strain>
    </source>
</reference>
<dbReference type="EMBL" id="NKXS01003510">
    <property type="protein sequence ID" value="PIN09540.1"/>
    <property type="molecule type" value="Genomic_DNA"/>
</dbReference>